<evidence type="ECO:0000256" key="7">
    <source>
        <dbReference type="ARBA" id="ARBA00022692"/>
    </source>
</evidence>
<evidence type="ECO:0000256" key="14">
    <source>
        <dbReference type="SAM" id="Phobius"/>
    </source>
</evidence>
<dbReference type="Pfam" id="PF06580">
    <property type="entry name" value="His_kinase"/>
    <property type="match status" value="1"/>
</dbReference>
<gene>
    <name evidence="17" type="ORF">BBD42_17145</name>
</gene>
<evidence type="ECO:0000256" key="8">
    <source>
        <dbReference type="ARBA" id="ARBA00022741"/>
    </source>
</evidence>
<dbReference type="Gene3D" id="6.10.340.10">
    <property type="match status" value="1"/>
</dbReference>
<dbReference type="SMART" id="SM00304">
    <property type="entry name" value="HAMP"/>
    <property type="match status" value="1"/>
</dbReference>
<name>A0A1B2DJY1_9BACL</name>
<evidence type="ECO:0000256" key="9">
    <source>
        <dbReference type="ARBA" id="ARBA00022777"/>
    </source>
</evidence>
<dbReference type="InterPro" id="IPR005467">
    <property type="entry name" value="His_kinase_dom"/>
</dbReference>
<evidence type="ECO:0000256" key="10">
    <source>
        <dbReference type="ARBA" id="ARBA00022840"/>
    </source>
</evidence>
<dbReference type="GO" id="GO:0000155">
    <property type="term" value="F:phosphorelay sensor kinase activity"/>
    <property type="evidence" value="ECO:0007669"/>
    <property type="project" value="InterPro"/>
</dbReference>
<keyword evidence="12" id="KW-0902">Two-component regulatory system</keyword>
<keyword evidence="5" id="KW-0597">Phosphoprotein</keyword>
<dbReference type="SUPFAM" id="SSF158472">
    <property type="entry name" value="HAMP domain-like"/>
    <property type="match status" value="1"/>
</dbReference>
<evidence type="ECO:0000256" key="1">
    <source>
        <dbReference type="ARBA" id="ARBA00000085"/>
    </source>
</evidence>
<evidence type="ECO:0000256" key="6">
    <source>
        <dbReference type="ARBA" id="ARBA00022679"/>
    </source>
</evidence>
<dbReference type="InterPro" id="IPR004358">
    <property type="entry name" value="Sig_transdc_His_kin-like_C"/>
</dbReference>
<dbReference type="RefSeq" id="WP_099519174.1">
    <property type="nucleotide sequence ID" value="NZ_CP016808.1"/>
</dbReference>
<dbReference type="InterPro" id="IPR036890">
    <property type="entry name" value="HATPase_C_sf"/>
</dbReference>
<comment type="catalytic activity">
    <reaction evidence="1">
        <text>ATP + protein L-histidine = ADP + protein N-phospho-L-histidine.</text>
        <dbReference type="EC" id="2.7.13.3"/>
    </reaction>
</comment>
<dbReference type="AlphaFoldDB" id="A0A1B2DJY1"/>
<keyword evidence="7 14" id="KW-0812">Transmembrane</keyword>
<reference evidence="17" key="1">
    <citation type="submission" date="2016-08" db="EMBL/GenBank/DDBJ databases">
        <title>Complete Genome Seqeunce of Paenibacillus sp. BIHB 4019 from tea rhizoplane.</title>
        <authorList>
            <person name="Thakur R."/>
            <person name="Swarnkar M.K."/>
            <person name="Gulati A."/>
        </authorList>
    </citation>
    <scope>NUCLEOTIDE SEQUENCE [LARGE SCALE GENOMIC DNA]</scope>
    <source>
        <strain evidence="17">BIHB4019</strain>
    </source>
</reference>
<dbReference type="Gene3D" id="3.30.565.10">
    <property type="entry name" value="Histidine kinase-like ATPase, C-terminal domain"/>
    <property type="match status" value="1"/>
</dbReference>
<evidence type="ECO:0000256" key="11">
    <source>
        <dbReference type="ARBA" id="ARBA00022989"/>
    </source>
</evidence>
<evidence type="ECO:0000256" key="2">
    <source>
        <dbReference type="ARBA" id="ARBA00004651"/>
    </source>
</evidence>
<accession>A0A1B2DJY1</accession>
<dbReference type="InterPro" id="IPR003594">
    <property type="entry name" value="HATPase_dom"/>
</dbReference>
<dbReference type="SUPFAM" id="SSF55874">
    <property type="entry name" value="ATPase domain of HSP90 chaperone/DNA topoisomerase II/histidine kinase"/>
    <property type="match status" value="1"/>
</dbReference>
<keyword evidence="13 14" id="KW-0472">Membrane</keyword>
<evidence type="ECO:0000256" key="12">
    <source>
        <dbReference type="ARBA" id="ARBA00023012"/>
    </source>
</evidence>
<proteinExistence type="predicted"/>
<dbReference type="PRINTS" id="PR00344">
    <property type="entry name" value="BCTRLSENSOR"/>
</dbReference>
<keyword evidence="4" id="KW-1003">Cell membrane</keyword>
<dbReference type="InterPro" id="IPR010559">
    <property type="entry name" value="Sig_transdc_His_kin_internal"/>
</dbReference>
<keyword evidence="9 17" id="KW-0418">Kinase</keyword>
<dbReference type="PANTHER" id="PTHR34220">
    <property type="entry name" value="SENSOR HISTIDINE KINASE YPDA"/>
    <property type="match status" value="1"/>
</dbReference>
<keyword evidence="6" id="KW-0808">Transferase</keyword>
<dbReference type="InterPro" id="IPR050640">
    <property type="entry name" value="Bact_2-comp_sensor_kinase"/>
</dbReference>
<dbReference type="GO" id="GO:0005886">
    <property type="term" value="C:plasma membrane"/>
    <property type="evidence" value="ECO:0007669"/>
    <property type="project" value="UniProtKB-SubCell"/>
</dbReference>
<dbReference type="GO" id="GO:0005524">
    <property type="term" value="F:ATP binding"/>
    <property type="evidence" value="ECO:0007669"/>
    <property type="project" value="UniProtKB-KW"/>
</dbReference>
<evidence type="ECO:0000259" key="15">
    <source>
        <dbReference type="PROSITE" id="PS50109"/>
    </source>
</evidence>
<dbReference type="PROSITE" id="PS50109">
    <property type="entry name" value="HIS_KIN"/>
    <property type="match status" value="1"/>
</dbReference>
<evidence type="ECO:0000313" key="17">
    <source>
        <dbReference type="EMBL" id="ANY68008.1"/>
    </source>
</evidence>
<dbReference type="EC" id="2.7.13.3" evidence="3"/>
<protein>
    <recommendedName>
        <fullName evidence="3">histidine kinase</fullName>
        <ecNumber evidence="3">2.7.13.3</ecNumber>
    </recommendedName>
</protein>
<dbReference type="InterPro" id="IPR003660">
    <property type="entry name" value="HAMP_dom"/>
</dbReference>
<evidence type="ECO:0000259" key="16">
    <source>
        <dbReference type="PROSITE" id="PS50885"/>
    </source>
</evidence>
<keyword evidence="11 14" id="KW-1133">Transmembrane helix</keyword>
<dbReference type="Pfam" id="PF02518">
    <property type="entry name" value="HATPase_c"/>
    <property type="match status" value="1"/>
</dbReference>
<feature type="transmembrane region" description="Helical" evidence="14">
    <location>
        <begin position="285"/>
        <end position="312"/>
    </location>
</feature>
<evidence type="ECO:0000256" key="5">
    <source>
        <dbReference type="ARBA" id="ARBA00022553"/>
    </source>
</evidence>
<evidence type="ECO:0000256" key="3">
    <source>
        <dbReference type="ARBA" id="ARBA00012438"/>
    </source>
</evidence>
<feature type="domain" description="Histidine kinase" evidence="15">
    <location>
        <begin position="469"/>
        <end position="580"/>
    </location>
</feature>
<dbReference type="PANTHER" id="PTHR34220:SF11">
    <property type="entry name" value="SENSOR PROTEIN KINASE HPTS"/>
    <property type="match status" value="1"/>
</dbReference>
<sequence length="593" mass="66551">MKKLGQLNTLRNQILIGFMLVMVIVLASVGYFTYGQVSVLLRNSAEKHIQQTAVQAMGKLDVLLGQIDTLTAQVATNASIQRLLTQEIFGNKIHFEERQSLQQEARKYEAYVTGIRAFEMYSSDYRRLFPLDDISLESRVPKEWIDQADNGKGRLVWLGFDPQDANVVIAIRHIRLVDRSFIHAGYLVVYIEKSYFELTNAVAENENETREHMALFDGAGQEIFSDLAVDASEENILDHGEEAITVGDESYIAIEQQSKETGWKLAILTPVNYATAGISVLRTAILVSGAVGGLLFLVLSFILSTMITRPILNLIKAMRGARFGTLKANPNTSSTMEINELNHTYNQMVDSLNELIEVVYQKEIIQSRAELKALQAQINPHFLFNTLEAFYWELDDKGEEDLAKVVLAMSGLFRYVINRTEDDEWVTIGDELEHAERYLRIMEMRMVDRLSWRIEAAEACRTVPVPKLLIQPLVENAILHGVEQRVGPGTVVLRAEPSSREGFMRVTVTDDGPGMDAAALESLQAFMKEGYVSSNKGTGVGVSNVERRLRLYYHAAGSGLCIESELGRGTSVTFDIPYRLEGNEKDEDYLSRG</sequence>
<organism evidence="17">
    <name type="scientific">Paenibacillus sp. BIHB 4019</name>
    <dbReference type="NCBI Taxonomy" id="1870819"/>
    <lineage>
        <taxon>Bacteria</taxon>
        <taxon>Bacillati</taxon>
        <taxon>Bacillota</taxon>
        <taxon>Bacilli</taxon>
        <taxon>Bacillales</taxon>
        <taxon>Paenibacillaceae</taxon>
        <taxon>Paenibacillus</taxon>
    </lineage>
</organism>
<feature type="domain" description="HAMP" evidence="16">
    <location>
        <begin position="305"/>
        <end position="357"/>
    </location>
</feature>
<keyword evidence="8" id="KW-0547">Nucleotide-binding</keyword>
<dbReference type="PROSITE" id="PS50885">
    <property type="entry name" value="HAMP"/>
    <property type="match status" value="1"/>
</dbReference>
<feature type="transmembrane region" description="Helical" evidence="14">
    <location>
        <begin position="12"/>
        <end position="34"/>
    </location>
</feature>
<evidence type="ECO:0000256" key="4">
    <source>
        <dbReference type="ARBA" id="ARBA00022475"/>
    </source>
</evidence>
<dbReference type="SMART" id="SM00387">
    <property type="entry name" value="HATPase_c"/>
    <property type="match status" value="1"/>
</dbReference>
<keyword evidence="10" id="KW-0067">ATP-binding</keyword>
<evidence type="ECO:0000256" key="13">
    <source>
        <dbReference type="ARBA" id="ARBA00023136"/>
    </source>
</evidence>
<dbReference type="EMBL" id="CP016808">
    <property type="protein sequence ID" value="ANY68008.1"/>
    <property type="molecule type" value="Genomic_DNA"/>
</dbReference>
<comment type="subcellular location">
    <subcellularLocation>
        <location evidence="2">Cell membrane</location>
        <topology evidence="2">Multi-pass membrane protein</topology>
    </subcellularLocation>
</comment>